<feature type="domain" description="Protein kinase" evidence="9">
    <location>
        <begin position="18"/>
        <end position="277"/>
    </location>
</feature>
<feature type="binding site" evidence="7">
    <location>
        <position position="47"/>
    </location>
    <ligand>
        <name>ATP</name>
        <dbReference type="ChEBI" id="CHEBI:30616"/>
    </ligand>
</feature>
<evidence type="ECO:0000259" key="9">
    <source>
        <dbReference type="PROSITE" id="PS50011"/>
    </source>
</evidence>
<evidence type="ECO:0000256" key="6">
    <source>
        <dbReference type="ARBA" id="ARBA00022840"/>
    </source>
</evidence>
<dbReference type="InterPro" id="IPR017441">
    <property type="entry name" value="Protein_kinase_ATP_BS"/>
</dbReference>
<dbReference type="GO" id="GO:0004674">
    <property type="term" value="F:protein serine/threonine kinase activity"/>
    <property type="evidence" value="ECO:0007669"/>
    <property type="project" value="UniProtKB-KW"/>
</dbReference>
<evidence type="ECO:0000313" key="10">
    <source>
        <dbReference type="EMBL" id="SES33523.1"/>
    </source>
</evidence>
<dbReference type="Gene3D" id="1.10.510.10">
    <property type="entry name" value="Transferase(Phosphotransferase) domain 1"/>
    <property type="match status" value="1"/>
</dbReference>
<dbReference type="SMART" id="SM00220">
    <property type="entry name" value="S_TKc"/>
    <property type="match status" value="1"/>
</dbReference>
<dbReference type="InterPro" id="IPR011009">
    <property type="entry name" value="Kinase-like_dom_sf"/>
</dbReference>
<evidence type="ECO:0000256" key="8">
    <source>
        <dbReference type="SAM" id="MobiDB-lite"/>
    </source>
</evidence>
<evidence type="ECO:0000256" key="4">
    <source>
        <dbReference type="ARBA" id="ARBA00022741"/>
    </source>
</evidence>
<keyword evidence="2 10" id="KW-0723">Serine/threonine-protein kinase</keyword>
<sequence>MCAVSERGQTGRVVGGRFELLGRLGSGGMGTVWRARDVGLEREVAIKEMRPADAALFDHNPALAAQQRERVLRESRALARLQHPNVVSIYQIIESDDSPYPWIVMELVRGTSLDARLLEGTLGPAEAARIGRGVLGALRAAHAAGVLHRDVKPGNVLLRLDGSAVLTDFGIAALNDSGQLTATGEVIGSPEYIAPERLLGDETRTASDLWSLAMLLYVAVEGYHPMRRATTMATLAAVMTEPVPPPRRAGALGPVLSAVLVPDPNARPAAEVLDRMLAAAEQGAPLGPPTPARPVLPGPHTPPRPIPTGPHGPPTPARPVLSAPSTGPWQHQHPAYRLPDKVSQPIRKTARTRAIVGVVAAALVLTVTLVLIKVLNSDDTPANNGAAPEETSSQAITTTAGQKVTERTSQAAKTTTATTTTTAAAAGPEELLTTAGARKVVSAFSGVMGGSKVSSLYIYGKYAMATAPTAAVKNGFDDFEYRNGTAVRKGPDGVDADRAVVDLNKVNWDALPALWERANKELGVEKPSMRYIIVDTGLIDHVPALKLYVSDEYGGGYLLATIEGKVIRLYPR</sequence>
<reference evidence="11" key="1">
    <citation type="submission" date="2016-10" db="EMBL/GenBank/DDBJ databases">
        <authorList>
            <person name="Varghese N."/>
            <person name="Submissions S."/>
        </authorList>
    </citation>
    <scope>NUCLEOTIDE SEQUENCE [LARGE SCALE GENOMIC DNA]</scope>
    <source>
        <strain evidence="11">DSM 44260</strain>
    </source>
</reference>
<feature type="compositionally biased region" description="Polar residues" evidence="8">
    <location>
        <begin position="390"/>
        <end position="410"/>
    </location>
</feature>
<dbReference type="EMBL" id="FOGI01000010">
    <property type="protein sequence ID" value="SES33523.1"/>
    <property type="molecule type" value="Genomic_DNA"/>
</dbReference>
<dbReference type="SUPFAM" id="SSF56112">
    <property type="entry name" value="Protein kinase-like (PK-like)"/>
    <property type="match status" value="1"/>
</dbReference>
<dbReference type="EC" id="2.7.11.1" evidence="1"/>
<evidence type="ECO:0000256" key="7">
    <source>
        <dbReference type="PROSITE-ProRule" id="PRU10141"/>
    </source>
</evidence>
<dbReference type="PROSITE" id="PS50011">
    <property type="entry name" value="PROTEIN_KINASE_DOM"/>
    <property type="match status" value="1"/>
</dbReference>
<keyword evidence="3" id="KW-0808">Transferase</keyword>
<accession>A0A1H9WJ84</accession>
<proteinExistence type="predicted"/>
<feature type="region of interest" description="Disordered" evidence="8">
    <location>
        <begin position="378"/>
        <end position="424"/>
    </location>
</feature>
<evidence type="ECO:0000256" key="1">
    <source>
        <dbReference type="ARBA" id="ARBA00012513"/>
    </source>
</evidence>
<gene>
    <name evidence="10" type="ORF">SAMN04487818_110227</name>
</gene>
<keyword evidence="5 10" id="KW-0418">Kinase</keyword>
<organism evidence="10 11">
    <name type="scientific">Actinokineospora terrae</name>
    <dbReference type="NCBI Taxonomy" id="155974"/>
    <lineage>
        <taxon>Bacteria</taxon>
        <taxon>Bacillati</taxon>
        <taxon>Actinomycetota</taxon>
        <taxon>Actinomycetes</taxon>
        <taxon>Pseudonocardiales</taxon>
        <taxon>Pseudonocardiaceae</taxon>
        <taxon>Actinokineospora</taxon>
    </lineage>
</organism>
<evidence type="ECO:0000256" key="5">
    <source>
        <dbReference type="ARBA" id="ARBA00022777"/>
    </source>
</evidence>
<evidence type="ECO:0000256" key="2">
    <source>
        <dbReference type="ARBA" id="ARBA00022527"/>
    </source>
</evidence>
<dbReference type="AlphaFoldDB" id="A0A1H9WJ84"/>
<dbReference type="InterPro" id="IPR008271">
    <property type="entry name" value="Ser/Thr_kinase_AS"/>
</dbReference>
<dbReference type="Proteomes" id="UP000199051">
    <property type="component" value="Unassembled WGS sequence"/>
</dbReference>
<keyword evidence="4 7" id="KW-0547">Nucleotide-binding</keyword>
<dbReference type="Pfam" id="PF00069">
    <property type="entry name" value="Pkinase"/>
    <property type="match status" value="1"/>
</dbReference>
<dbReference type="PROSITE" id="PS00108">
    <property type="entry name" value="PROTEIN_KINASE_ST"/>
    <property type="match status" value="1"/>
</dbReference>
<dbReference type="PANTHER" id="PTHR43289">
    <property type="entry name" value="MITOGEN-ACTIVATED PROTEIN KINASE KINASE KINASE 20-RELATED"/>
    <property type="match status" value="1"/>
</dbReference>
<evidence type="ECO:0000256" key="3">
    <source>
        <dbReference type="ARBA" id="ARBA00022679"/>
    </source>
</evidence>
<dbReference type="PANTHER" id="PTHR43289:SF6">
    <property type="entry name" value="SERINE_THREONINE-PROTEIN KINASE NEKL-3"/>
    <property type="match status" value="1"/>
</dbReference>
<dbReference type="STRING" id="155974.SAMN04487818_110227"/>
<keyword evidence="6 7" id="KW-0067">ATP-binding</keyword>
<feature type="region of interest" description="Disordered" evidence="8">
    <location>
        <begin position="282"/>
        <end position="331"/>
    </location>
</feature>
<evidence type="ECO:0000313" key="11">
    <source>
        <dbReference type="Proteomes" id="UP000199051"/>
    </source>
</evidence>
<dbReference type="InterPro" id="IPR000719">
    <property type="entry name" value="Prot_kinase_dom"/>
</dbReference>
<name>A0A1H9WJ84_9PSEU</name>
<feature type="compositionally biased region" description="Low complexity" evidence="8">
    <location>
        <begin position="411"/>
        <end position="424"/>
    </location>
</feature>
<dbReference type="GO" id="GO:0005524">
    <property type="term" value="F:ATP binding"/>
    <property type="evidence" value="ECO:0007669"/>
    <property type="project" value="UniProtKB-UniRule"/>
</dbReference>
<feature type="compositionally biased region" description="Pro residues" evidence="8">
    <location>
        <begin position="286"/>
        <end position="317"/>
    </location>
</feature>
<protein>
    <recommendedName>
        <fullName evidence="1">non-specific serine/threonine protein kinase</fullName>
        <ecNumber evidence="1">2.7.11.1</ecNumber>
    </recommendedName>
</protein>
<keyword evidence="11" id="KW-1185">Reference proteome</keyword>
<dbReference type="Gene3D" id="3.30.200.20">
    <property type="entry name" value="Phosphorylase Kinase, domain 1"/>
    <property type="match status" value="1"/>
</dbReference>
<dbReference type="CDD" id="cd14014">
    <property type="entry name" value="STKc_PknB_like"/>
    <property type="match status" value="1"/>
</dbReference>
<dbReference type="PROSITE" id="PS00107">
    <property type="entry name" value="PROTEIN_KINASE_ATP"/>
    <property type="match status" value="1"/>
</dbReference>